<comment type="caution">
    <text evidence="3">The sequence shown here is derived from an EMBL/GenBank/DDBJ whole genome shotgun (WGS) entry which is preliminary data.</text>
</comment>
<evidence type="ECO:0000313" key="3">
    <source>
        <dbReference type="EMBL" id="CAG9609977.1"/>
    </source>
</evidence>
<sequence>MKKKSSAFILLLIAFLVFSNTGYAKSVSKRITAIFGSNVIKVNGKTQNTETLANGSKVYVPINDLTKLTGAAVKKTGTTYAITPVVKDDGVTKKQVDAVKKDLAGVQKDLDDVQIKVKFMNHYKMLEDFTVHLYMFSEYLDMAYFEIRDGGGKGPLNKTQQYYNDLNGLLDDLTKEYSKLETTAKKVGFDYKEDSRIVKDIIAVYKSSLESMGESLDLLEEYAETSNDNIADESFNKSSEALDLAYDAEDLSLQGYSYYLSEISGR</sequence>
<accession>A0A9C7LBZ8</accession>
<proteinExistence type="predicted"/>
<keyword evidence="1" id="KW-0175">Coiled coil</keyword>
<evidence type="ECO:0008006" key="5">
    <source>
        <dbReference type="Google" id="ProtNLM"/>
    </source>
</evidence>
<dbReference type="Proteomes" id="UP000789845">
    <property type="component" value="Unassembled WGS sequence"/>
</dbReference>
<evidence type="ECO:0000256" key="1">
    <source>
        <dbReference type="SAM" id="Coils"/>
    </source>
</evidence>
<evidence type="ECO:0000256" key="2">
    <source>
        <dbReference type="SAM" id="SignalP"/>
    </source>
</evidence>
<feature type="chain" id="PRO_5039050773" description="Copper amine oxidase-like N-terminal domain-containing protein" evidence="2">
    <location>
        <begin position="25"/>
        <end position="266"/>
    </location>
</feature>
<feature type="coiled-coil region" evidence="1">
    <location>
        <begin position="156"/>
        <end position="183"/>
    </location>
</feature>
<name>A0A9C7LBZ8_9BACI</name>
<gene>
    <name evidence="3" type="ORF">NEOCIP111885_03720</name>
</gene>
<protein>
    <recommendedName>
        <fullName evidence="5">Copper amine oxidase-like N-terminal domain-containing protein</fullName>
    </recommendedName>
</protein>
<organism evidence="3 4">
    <name type="scientific">Pseudoneobacillus rhizosphaerae</name>
    <dbReference type="NCBI Taxonomy" id="2880968"/>
    <lineage>
        <taxon>Bacteria</taxon>
        <taxon>Bacillati</taxon>
        <taxon>Bacillota</taxon>
        <taxon>Bacilli</taxon>
        <taxon>Bacillales</taxon>
        <taxon>Bacillaceae</taxon>
        <taxon>Pseudoneobacillus</taxon>
    </lineage>
</organism>
<keyword evidence="2" id="KW-0732">Signal</keyword>
<dbReference type="AlphaFoldDB" id="A0A9C7LBZ8"/>
<dbReference type="RefSeq" id="WP_230498203.1">
    <property type="nucleotide sequence ID" value="NZ_CAKJTG010000026.1"/>
</dbReference>
<dbReference type="EMBL" id="CAKJTG010000026">
    <property type="protein sequence ID" value="CAG9609977.1"/>
    <property type="molecule type" value="Genomic_DNA"/>
</dbReference>
<keyword evidence="4" id="KW-1185">Reference proteome</keyword>
<reference evidence="3" key="1">
    <citation type="submission" date="2021-10" db="EMBL/GenBank/DDBJ databases">
        <authorList>
            <person name="Criscuolo A."/>
        </authorList>
    </citation>
    <scope>NUCLEOTIDE SEQUENCE</scope>
    <source>
        <strain evidence="3">CIP111885</strain>
    </source>
</reference>
<evidence type="ECO:0000313" key="4">
    <source>
        <dbReference type="Proteomes" id="UP000789845"/>
    </source>
</evidence>
<feature type="signal peptide" evidence="2">
    <location>
        <begin position="1"/>
        <end position="24"/>
    </location>
</feature>